<accession>G0EPW3</accession>
<dbReference type="eggNOG" id="COG0308">
    <property type="taxonomic scope" value="Bacteria"/>
</dbReference>
<keyword evidence="2" id="KW-1185">Reference proteome</keyword>
<sequence>MNTVKELFTKFEANYDEEVRIYGEPISFPTINNDKLVFLIYNFYPKSEGYFAGFFNPSDFYDDKPDTLNKGKYMYINITTISYTDEIVGTMFHEFQHLINASVNLINGGKAMDLWLNEALSESTSVLFSPFTADDRKKIFSLFHYYSFYSWYIDGTINYPIIINGVQIPNIYISYSSSSVFMR</sequence>
<dbReference type="PATRIC" id="fig|1045858.4.peg.1403"/>
<dbReference type="Proteomes" id="UP000008522">
    <property type="component" value="Chromosome"/>
</dbReference>
<dbReference type="AlphaFoldDB" id="G0EPW3"/>
<dbReference type="KEGG" id="bip:Bint_1404"/>
<gene>
    <name evidence="1" type="ordered locus">Bint_1404</name>
</gene>
<reference evidence="1 2" key="1">
    <citation type="journal article" date="2011" name="BMC Genomics">
        <title>Complete genome sequence of Brachyspira intermedia reveals unique genomic features in Brachyspira species and phage-mediated horizontal gene transfer.</title>
        <authorList>
            <person name="Hafstrom T."/>
            <person name="Jansson D.S."/>
            <person name="Segerman B."/>
        </authorList>
    </citation>
    <scope>NUCLEOTIDE SEQUENCE [LARGE SCALE GENOMIC DNA]</scope>
    <source>
        <strain evidence="2">ATCC 51140 / PWS/A</strain>
    </source>
</reference>
<dbReference type="HOGENOM" id="CLU_1472527_0_0_12"/>
<name>G0EPW3_BRAIP</name>
<evidence type="ECO:0000313" key="2">
    <source>
        <dbReference type="Proteomes" id="UP000008522"/>
    </source>
</evidence>
<dbReference type="GeneID" id="88626005"/>
<dbReference type="RefSeq" id="WP_014487852.1">
    <property type="nucleotide sequence ID" value="NC_017243.1"/>
</dbReference>
<protein>
    <submittedName>
        <fullName evidence="1">Uncharacterized protein</fullName>
    </submittedName>
</protein>
<evidence type="ECO:0000313" key="1">
    <source>
        <dbReference type="EMBL" id="AEM22023.1"/>
    </source>
</evidence>
<proteinExistence type="predicted"/>
<organism evidence="1 2">
    <name type="scientific">Brachyspira intermedia (strain ATCC 51140 / PWS/A)</name>
    <name type="common">Serpulina intermedia</name>
    <dbReference type="NCBI Taxonomy" id="1045858"/>
    <lineage>
        <taxon>Bacteria</taxon>
        <taxon>Pseudomonadati</taxon>
        <taxon>Spirochaetota</taxon>
        <taxon>Spirochaetia</taxon>
        <taxon>Brachyspirales</taxon>
        <taxon>Brachyspiraceae</taxon>
        <taxon>Brachyspira</taxon>
    </lineage>
</organism>
<dbReference type="EMBL" id="CP002874">
    <property type="protein sequence ID" value="AEM22023.1"/>
    <property type="molecule type" value="Genomic_DNA"/>
</dbReference>